<protein>
    <recommendedName>
        <fullName evidence="4">SOWAHA-C winged helix-turn-helix domain-containing protein</fullName>
    </recommendedName>
</protein>
<feature type="compositionally biased region" description="Basic and acidic residues" evidence="3">
    <location>
        <begin position="130"/>
        <end position="140"/>
    </location>
</feature>
<evidence type="ECO:0000256" key="1">
    <source>
        <dbReference type="ARBA" id="ARBA00022737"/>
    </source>
</evidence>
<keyword evidence="6" id="KW-1185">Reference proteome</keyword>
<evidence type="ECO:0000259" key="4">
    <source>
        <dbReference type="Pfam" id="PF25877"/>
    </source>
</evidence>
<evidence type="ECO:0000313" key="5">
    <source>
        <dbReference type="EMBL" id="KAK2839644.1"/>
    </source>
</evidence>
<feature type="domain" description="SOWAHA-C winged helix-turn-helix" evidence="4">
    <location>
        <begin position="4"/>
        <end position="70"/>
    </location>
</feature>
<organism evidence="5 6">
    <name type="scientific">Channa striata</name>
    <name type="common">Snakehead murrel</name>
    <name type="synonym">Ophicephalus striatus</name>
    <dbReference type="NCBI Taxonomy" id="64152"/>
    <lineage>
        <taxon>Eukaryota</taxon>
        <taxon>Metazoa</taxon>
        <taxon>Chordata</taxon>
        <taxon>Craniata</taxon>
        <taxon>Vertebrata</taxon>
        <taxon>Euteleostomi</taxon>
        <taxon>Actinopterygii</taxon>
        <taxon>Neopterygii</taxon>
        <taxon>Teleostei</taxon>
        <taxon>Neoteleostei</taxon>
        <taxon>Acanthomorphata</taxon>
        <taxon>Anabantaria</taxon>
        <taxon>Anabantiformes</taxon>
        <taxon>Channoidei</taxon>
        <taxon>Channidae</taxon>
        <taxon>Channa</taxon>
    </lineage>
</organism>
<reference evidence="5" key="1">
    <citation type="submission" date="2023-07" db="EMBL/GenBank/DDBJ databases">
        <title>Chromosome-level Genome Assembly of Striped Snakehead (Channa striata).</title>
        <authorList>
            <person name="Liu H."/>
        </authorList>
    </citation>
    <scope>NUCLEOTIDE SEQUENCE</scope>
    <source>
        <strain evidence="5">Gz</strain>
        <tissue evidence="5">Muscle</tissue>
    </source>
</reference>
<dbReference type="EMBL" id="JAUPFM010000010">
    <property type="protein sequence ID" value="KAK2839644.1"/>
    <property type="molecule type" value="Genomic_DNA"/>
</dbReference>
<keyword evidence="2" id="KW-0040">ANK repeat</keyword>
<sequence>MASQCTEQAVLEFLMERGGRVQQMELIDHFLSERGGHDQSKEELDRVALTHIVDNVGCVKVENGVKFVCLNTGGNAKSVMCSDAGGHGPAECNGNIQETVDNSCDNGDGTGESSPLAAGLDNDKQSNGNEQHKAPSENRSHAGTSSGGGEVNLRNRRRRESAPAIGMPDLDQAQPGVPTATKSEVPVECRKGPSGPF</sequence>
<name>A0AA88MP04_CHASR</name>
<dbReference type="PANTHER" id="PTHR14491">
    <property type="entry name" value="SOSONDOWAH, ISOFORM G"/>
    <property type="match status" value="1"/>
</dbReference>
<dbReference type="AlphaFoldDB" id="A0AA88MP04"/>
<comment type="caution">
    <text evidence="5">The sequence shown here is derived from an EMBL/GenBank/DDBJ whole genome shotgun (WGS) entry which is preliminary data.</text>
</comment>
<gene>
    <name evidence="5" type="ORF">Q5P01_013384</name>
</gene>
<dbReference type="Proteomes" id="UP001187415">
    <property type="component" value="Unassembled WGS sequence"/>
</dbReference>
<evidence type="ECO:0000256" key="2">
    <source>
        <dbReference type="ARBA" id="ARBA00023043"/>
    </source>
</evidence>
<accession>A0AA88MP04</accession>
<dbReference type="Pfam" id="PF25877">
    <property type="entry name" value="WHD_SOWAH"/>
    <property type="match status" value="1"/>
</dbReference>
<dbReference type="InterPro" id="IPR058889">
    <property type="entry name" value="WHD_SOWAHA-C"/>
</dbReference>
<keyword evidence="1" id="KW-0677">Repeat</keyword>
<dbReference type="PANTHER" id="PTHR14491:SF4">
    <property type="entry name" value="ANKYRIN REPEAT DOMAIN-CONTAINING PROTEIN SOWAHC"/>
    <property type="match status" value="1"/>
</dbReference>
<feature type="region of interest" description="Disordered" evidence="3">
    <location>
        <begin position="103"/>
        <end position="197"/>
    </location>
</feature>
<evidence type="ECO:0000256" key="3">
    <source>
        <dbReference type="SAM" id="MobiDB-lite"/>
    </source>
</evidence>
<proteinExistence type="predicted"/>
<evidence type="ECO:0000313" key="6">
    <source>
        <dbReference type="Proteomes" id="UP001187415"/>
    </source>
</evidence>